<protein>
    <recommendedName>
        <fullName evidence="1">FAD-binding FR-type domain-containing protein</fullName>
    </recommendedName>
</protein>
<dbReference type="Gene3D" id="2.40.30.10">
    <property type="entry name" value="Translation factors"/>
    <property type="match status" value="1"/>
</dbReference>
<dbReference type="OrthoDB" id="5390at2759"/>
<dbReference type="PANTHER" id="PTHR30212">
    <property type="entry name" value="PROTEIN YIIM"/>
    <property type="match status" value="1"/>
</dbReference>
<dbReference type="PRINTS" id="PR00409">
    <property type="entry name" value="PHDIOXRDTASE"/>
</dbReference>
<dbReference type="InterPro" id="IPR017938">
    <property type="entry name" value="Riboflavin_synthase-like_b-brl"/>
</dbReference>
<dbReference type="InterPro" id="IPR017927">
    <property type="entry name" value="FAD-bd_FR_type"/>
</dbReference>
<dbReference type="SUPFAM" id="SSF63380">
    <property type="entry name" value="Riboflavin synthase domain-like"/>
    <property type="match status" value="1"/>
</dbReference>
<keyword evidence="3" id="KW-1185">Reference proteome</keyword>
<organism evidence="2 3">
    <name type="scientific">Penicillium polonicum</name>
    <dbReference type="NCBI Taxonomy" id="60169"/>
    <lineage>
        <taxon>Eukaryota</taxon>
        <taxon>Fungi</taxon>
        <taxon>Dikarya</taxon>
        <taxon>Ascomycota</taxon>
        <taxon>Pezizomycotina</taxon>
        <taxon>Eurotiomycetes</taxon>
        <taxon>Eurotiomycetidae</taxon>
        <taxon>Eurotiales</taxon>
        <taxon>Aspergillaceae</taxon>
        <taxon>Penicillium</taxon>
    </lineage>
</organism>
<evidence type="ECO:0000313" key="2">
    <source>
        <dbReference type="EMBL" id="OQD62591.1"/>
    </source>
</evidence>
<dbReference type="AlphaFoldDB" id="A0A1V6ND45"/>
<dbReference type="GO" id="GO:0016491">
    <property type="term" value="F:oxidoreductase activity"/>
    <property type="evidence" value="ECO:0007669"/>
    <property type="project" value="InterPro"/>
</dbReference>
<comment type="caution">
    <text evidence="2">The sequence shown here is derived from an EMBL/GenBank/DDBJ whole genome shotgun (WGS) entry which is preliminary data.</text>
</comment>
<dbReference type="EMBL" id="MDYM01000012">
    <property type="protein sequence ID" value="OQD62591.1"/>
    <property type="molecule type" value="Genomic_DNA"/>
</dbReference>
<evidence type="ECO:0000259" key="1">
    <source>
        <dbReference type="PROSITE" id="PS51384"/>
    </source>
</evidence>
<feature type="domain" description="FAD-binding FR-type" evidence="1">
    <location>
        <begin position="2"/>
        <end position="104"/>
    </location>
</feature>
<accession>A0A1V6ND45</accession>
<dbReference type="PROSITE" id="PS51384">
    <property type="entry name" value="FAD_FR"/>
    <property type="match status" value="1"/>
</dbReference>
<dbReference type="STRING" id="60169.A0A1V6ND45"/>
<sequence>MYMWTEYRLVLRKKETPAVVSFIFEAVRPKKSPDEVQPGTHVRLKLGGRLIRAYSVIEGNQNRFTLGVALERQASRGGSLFLHENLKEGDVVTISSFATTFPLEKEHASGKKMRALNS</sequence>
<dbReference type="PANTHER" id="PTHR30212:SF2">
    <property type="entry name" value="PROTEIN YIIM"/>
    <property type="match status" value="1"/>
</dbReference>
<evidence type="ECO:0000313" key="3">
    <source>
        <dbReference type="Proteomes" id="UP000191408"/>
    </source>
</evidence>
<dbReference type="Proteomes" id="UP000191408">
    <property type="component" value="Unassembled WGS sequence"/>
</dbReference>
<dbReference type="InterPro" id="IPR052353">
    <property type="entry name" value="Benzoxazolinone_Detox_Enz"/>
</dbReference>
<proteinExistence type="predicted"/>
<name>A0A1V6ND45_PENPO</name>
<reference evidence="3" key="1">
    <citation type="journal article" date="2017" name="Nat. Microbiol.">
        <title>Global analysis of biosynthetic gene clusters reveals vast potential of secondary metabolite production in Penicillium species.</title>
        <authorList>
            <person name="Nielsen J.C."/>
            <person name="Grijseels S."/>
            <person name="Prigent S."/>
            <person name="Ji B."/>
            <person name="Dainat J."/>
            <person name="Nielsen K.F."/>
            <person name="Frisvad J.C."/>
            <person name="Workman M."/>
            <person name="Nielsen J."/>
        </authorList>
    </citation>
    <scope>NUCLEOTIDE SEQUENCE [LARGE SCALE GENOMIC DNA]</scope>
    <source>
        <strain evidence="3">IBT 4502</strain>
    </source>
</reference>
<gene>
    <name evidence="2" type="ORF">PENPOL_c012G01517</name>
</gene>